<dbReference type="InterPro" id="IPR055407">
    <property type="entry name" value="TraM_C"/>
</dbReference>
<organism evidence="3 4">
    <name type="scientific">Bacteroides uniformis dnLKV2</name>
    <dbReference type="NCBI Taxonomy" id="1235787"/>
    <lineage>
        <taxon>Bacteria</taxon>
        <taxon>Pseudomonadati</taxon>
        <taxon>Bacteroidota</taxon>
        <taxon>Bacteroidia</taxon>
        <taxon>Bacteroidales</taxon>
        <taxon>Bacteroidaceae</taxon>
        <taxon>Bacteroides</taxon>
    </lineage>
</organism>
<evidence type="ECO:0000313" key="4">
    <source>
        <dbReference type="Proteomes" id="UP000014212"/>
    </source>
</evidence>
<sequence length="295" mass="32488">MDKAVKIKIIMCAGFGLFVLVVVAVCISLTSSGEDTTVDEVNTSLRAQTESDFTIDDMMKADGKPDYTDFSDEVYQERATAYSEDPEAIALQQQLRENRERQQADSIAELKRRITPKKKKKAVKSTTSAPRPQASRFFSGDRQTNQGNTIEAIVSGDQKITDGSVLKLVTLQELSLDNGRTLDRGTALFGVVELKQDRILISIQSVRVGNSIYDLQKTVYDRDGLPGIYVPLNVKAEASKEAAGEVVNDINATTYSSDVLSTGVNAVTNAAKSVFRKRNNQIIVTVKSNYKLYLK</sequence>
<dbReference type="Proteomes" id="UP000014212">
    <property type="component" value="Unassembled WGS sequence"/>
</dbReference>
<comment type="caution">
    <text evidence="3">The sequence shown here is derived from an EMBL/GenBank/DDBJ whole genome shotgun (WGS) entry which is preliminary data.</text>
</comment>
<dbReference type="Pfam" id="PF12508">
    <property type="entry name" value="Transposon_TraM"/>
    <property type="match status" value="1"/>
</dbReference>
<gene>
    <name evidence="3" type="ORF">C801_04034</name>
</gene>
<evidence type="ECO:0000259" key="2">
    <source>
        <dbReference type="Pfam" id="PF12508"/>
    </source>
</evidence>
<dbReference type="AlphaFoldDB" id="R9HM37"/>
<protein>
    <recommendedName>
        <fullName evidence="2">Conjugative transposon TraM C-terminal domain-containing protein</fullName>
    </recommendedName>
</protein>
<proteinExistence type="predicted"/>
<feature type="region of interest" description="Disordered" evidence="1">
    <location>
        <begin position="115"/>
        <end position="143"/>
    </location>
</feature>
<feature type="domain" description="Conjugative transposon TraM C-terminal" evidence="2">
    <location>
        <begin position="150"/>
        <end position="295"/>
    </location>
</feature>
<name>R9HM37_BACUN</name>
<accession>R9HM37</accession>
<reference evidence="3 4" key="1">
    <citation type="submission" date="2013-04" db="EMBL/GenBank/DDBJ databases">
        <title>The Genome Sequence of Bacteroides uniformis dnLKV2.</title>
        <authorList>
            <consortium name="The Broad Institute Genomics Platform"/>
            <consortium name="The Broad Institute Genome Sequencing Center for Infectious Disease"/>
            <person name="Earl A."/>
            <person name="Xavier R."/>
            <person name="Kuhn K."/>
            <person name="Stappenbeck T."/>
            <person name="Walker B."/>
            <person name="Young S."/>
            <person name="Zeng Q."/>
            <person name="Gargeya S."/>
            <person name="Fitzgerald M."/>
            <person name="Haas B."/>
            <person name="Abouelleil A."/>
            <person name="Allen A.W."/>
            <person name="Alvarado L."/>
            <person name="Arachchi H.M."/>
            <person name="Berlin A.M."/>
            <person name="Chapman S.B."/>
            <person name="Gainer-Dewar J."/>
            <person name="Goldberg J."/>
            <person name="Griggs A."/>
            <person name="Gujja S."/>
            <person name="Hansen M."/>
            <person name="Howarth C."/>
            <person name="Imamovic A."/>
            <person name="Ireland A."/>
            <person name="Larimer J."/>
            <person name="McCowan C."/>
            <person name="Murphy C."/>
            <person name="Pearson M."/>
            <person name="Poon T.W."/>
            <person name="Priest M."/>
            <person name="Roberts A."/>
            <person name="Saif S."/>
            <person name="Shea T."/>
            <person name="Sisk P."/>
            <person name="Sykes S."/>
            <person name="Wortman J."/>
            <person name="Nusbaum C."/>
            <person name="Birren B."/>
        </authorList>
    </citation>
    <scope>NUCLEOTIDE SEQUENCE [LARGE SCALE GENOMIC DNA]</scope>
    <source>
        <strain evidence="4">dnLKV2</strain>
    </source>
</reference>
<evidence type="ECO:0000256" key="1">
    <source>
        <dbReference type="SAM" id="MobiDB-lite"/>
    </source>
</evidence>
<dbReference type="EMBL" id="ASSO01000014">
    <property type="protein sequence ID" value="EOS05103.1"/>
    <property type="molecule type" value="Genomic_DNA"/>
</dbReference>
<dbReference type="HOGENOM" id="CLU_070994_0_0_10"/>
<dbReference type="RefSeq" id="WP_016274462.1">
    <property type="nucleotide sequence ID" value="NZ_KE159491.1"/>
</dbReference>
<dbReference type="PATRIC" id="fig|1235787.3.peg.4099"/>
<evidence type="ECO:0000313" key="3">
    <source>
        <dbReference type="EMBL" id="EOS05103.1"/>
    </source>
</evidence>